<dbReference type="Gene3D" id="1.25.40.20">
    <property type="entry name" value="Ankyrin repeat-containing domain"/>
    <property type="match status" value="2"/>
</dbReference>
<dbReference type="Pfam" id="PF00023">
    <property type="entry name" value="Ank"/>
    <property type="match status" value="3"/>
</dbReference>
<dbReference type="InterPro" id="IPR002110">
    <property type="entry name" value="Ankyrin_rpt"/>
</dbReference>
<dbReference type="PANTHER" id="PTHR24189">
    <property type="entry name" value="MYOTROPHIN"/>
    <property type="match status" value="1"/>
</dbReference>
<keyword evidence="1" id="KW-0677">Repeat</keyword>
<dbReference type="SUPFAM" id="SSF48403">
    <property type="entry name" value="Ankyrin repeat"/>
    <property type="match status" value="1"/>
</dbReference>
<gene>
    <name evidence="4" type="ORF">CkaCkLH20_11039</name>
</gene>
<dbReference type="RefSeq" id="XP_038740853.1">
    <property type="nucleotide sequence ID" value="XM_038893753.1"/>
</dbReference>
<dbReference type="Proteomes" id="UP000781932">
    <property type="component" value="Unassembled WGS sequence"/>
</dbReference>
<dbReference type="PROSITE" id="PS50297">
    <property type="entry name" value="ANK_REP_REGION"/>
    <property type="match status" value="1"/>
</dbReference>
<keyword evidence="5" id="KW-1185">Reference proteome</keyword>
<accession>A0A9P6HUN0</accession>
<evidence type="ECO:0000256" key="1">
    <source>
        <dbReference type="ARBA" id="ARBA00022737"/>
    </source>
</evidence>
<name>A0A9P6HUN0_9PEZI</name>
<comment type="caution">
    <text evidence="4">The sequence shown here is derived from an EMBL/GenBank/DDBJ whole genome shotgun (WGS) entry which is preliminary data.</text>
</comment>
<dbReference type="OrthoDB" id="4835329at2759"/>
<evidence type="ECO:0000313" key="5">
    <source>
        <dbReference type="Proteomes" id="UP000781932"/>
    </source>
</evidence>
<organism evidence="4 5">
    <name type="scientific">Colletotrichum karsti</name>
    <dbReference type="NCBI Taxonomy" id="1095194"/>
    <lineage>
        <taxon>Eukaryota</taxon>
        <taxon>Fungi</taxon>
        <taxon>Dikarya</taxon>
        <taxon>Ascomycota</taxon>
        <taxon>Pezizomycotina</taxon>
        <taxon>Sordariomycetes</taxon>
        <taxon>Hypocreomycetidae</taxon>
        <taxon>Glomerellales</taxon>
        <taxon>Glomerellaceae</taxon>
        <taxon>Colletotrichum</taxon>
        <taxon>Colletotrichum boninense species complex</taxon>
    </lineage>
</organism>
<dbReference type="SMART" id="SM00248">
    <property type="entry name" value="ANK"/>
    <property type="match status" value="5"/>
</dbReference>
<evidence type="ECO:0000313" key="4">
    <source>
        <dbReference type="EMBL" id="KAF9871392.1"/>
    </source>
</evidence>
<dbReference type="InterPro" id="IPR036770">
    <property type="entry name" value="Ankyrin_rpt-contain_sf"/>
</dbReference>
<reference evidence="4" key="1">
    <citation type="submission" date="2020-03" db="EMBL/GenBank/DDBJ databases">
        <authorList>
            <person name="He L."/>
        </authorList>
    </citation>
    <scope>NUCLEOTIDE SEQUENCE</scope>
    <source>
        <strain evidence="4">CkLH20</strain>
    </source>
</reference>
<reference evidence="4" key="2">
    <citation type="submission" date="2020-11" db="EMBL/GenBank/DDBJ databases">
        <title>Whole genome sequencing of Colletotrichum sp.</title>
        <authorList>
            <person name="Li H."/>
        </authorList>
    </citation>
    <scope>NUCLEOTIDE SEQUENCE</scope>
    <source>
        <strain evidence="4">CkLH20</strain>
    </source>
</reference>
<dbReference type="PROSITE" id="PS50088">
    <property type="entry name" value="ANK_REPEAT"/>
    <property type="match status" value="1"/>
</dbReference>
<evidence type="ECO:0000256" key="3">
    <source>
        <dbReference type="PROSITE-ProRule" id="PRU00023"/>
    </source>
</evidence>
<sequence length="534" mass="60394">MNQSDVKRTSICDLPTELLDMIGDGIENDVLAFHNAALVNRRFHQIFNPFLYKAAVAQNHHGPTVNAARAGNLASLKLAADHGADLDYIHCVPLTDDDVARMGVPFAPSPFARWGTLLHFAIMAGHEGVVSFLLTKGVNMEAPGRLYCGCDDRVDDLLPWKKGGVYDPRRWVDKDRMIWTPLHYSICQEKTHIAEILLSAGASPDCRVCRSIPNPSHPNLTNIYDVYREYETRPCHAQYALCGIGSYFGDSEHEITALHAAAASGNRLMATRLVREFGVDPNGDGMNELFHYAAASTGSSMVCHLLSLGADPGRWPMCNFVSSAAVSTAFRLQNAEAAVHLLQAGAPVWYGSFCRPHDRDHLYGTILSKVLDLWKQKEHDGRQIPHARGVDEEVKKAFILVAQQAINSVPKVISVDLLDHVLLDGFFIMLTQPAFDEGDFEEYMKLTGFSFEGKDQERDELRFDMLHLFRGWLPYRAWDSDEYVKVDWVPGLPFFSLGEVLELRRIVFSMRAIDERRQREQDARMREKYWWYYL</sequence>
<dbReference type="InterPro" id="IPR050745">
    <property type="entry name" value="Multifunctional_regulatory"/>
</dbReference>
<dbReference type="AlphaFoldDB" id="A0A9P6HUN0"/>
<keyword evidence="2 3" id="KW-0040">ANK repeat</keyword>
<dbReference type="PANTHER" id="PTHR24189:SF50">
    <property type="entry name" value="ANKYRIN REPEAT AND SOCS BOX PROTEIN 2"/>
    <property type="match status" value="1"/>
</dbReference>
<protein>
    <submittedName>
        <fullName evidence="4">Uncharacterized protein</fullName>
    </submittedName>
</protein>
<dbReference type="EMBL" id="JAATWM020000045">
    <property type="protein sequence ID" value="KAF9871392.1"/>
    <property type="molecule type" value="Genomic_DNA"/>
</dbReference>
<evidence type="ECO:0000256" key="2">
    <source>
        <dbReference type="ARBA" id="ARBA00023043"/>
    </source>
</evidence>
<proteinExistence type="predicted"/>
<dbReference type="GeneID" id="62166827"/>
<feature type="repeat" description="ANK" evidence="3">
    <location>
        <begin position="113"/>
        <end position="145"/>
    </location>
</feature>